<feature type="signal peptide" evidence="1">
    <location>
        <begin position="1"/>
        <end position="19"/>
    </location>
</feature>
<sequence>MTQRLTAALLLAICLAATGCSGDKGKELFDTAQFEEKQNNREHATKLYGEIVRKYPDSPMAAKAKERLNALTIKQ</sequence>
<comment type="caution">
    <text evidence="2">The sequence shown here is derived from an EMBL/GenBank/DDBJ whole genome shotgun (WGS) entry which is preliminary data.</text>
</comment>
<keyword evidence="1" id="KW-0732">Signal</keyword>
<name>A0A562WRE5_9BACT</name>
<dbReference type="AlphaFoldDB" id="A0A562WRE5"/>
<dbReference type="PROSITE" id="PS51257">
    <property type="entry name" value="PROKAR_LIPOPROTEIN"/>
    <property type="match status" value="1"/>
</dbReference>
<dbReference type="EMBL" id="VLLN01000002">
    <property type="protein sequence ID" value="TWJ32982.1"/>
    <property type="molecule type" value="Genomic_DNA"/>
</dbReference>
<evidence type="ECO:0000313" key="3">
    <source>
        <dbReference type="Proteomes" id="UP000319449"/>
    </source>
</evidence>
<dbReference type="Proteomes" id="UP000319449">
    <property type="component" value="Unassembled WGS sequence"/>
</dbReference>
<feature type="chain" id="PRO_5022051259" description="Tetratricopeptide repeat protein" evidence="1">
    <location>
        <begin position="20"/>
        <end position="75"/>
    </location>
</feature>
<gene>
    <name evidence="2" type="ORF">JN12_00393</name>
</gene>
<organism evidence="2 3">
    <name type="scientific">Geobacter argillaceus</name>
    <dbReference type="NCBI Taxonomy" id="345631"/>
    <lineage>
        <taxon>Bacteria</taxon>
        <taxon>Pseudomonadati</taxon>
        <taxon>Thermodesulfobacteriota</taxon>
        <taxon>Desulfuromonadia</taxon>
        <taxon>Geobacterales</taxon>
        <taxon>Geobacteraceae</taxon>
        <taxon>Geobacter</taxon>
    </lineage>
</organism>
<dbReference type="InterPro" id="IPR011990">
    <property type="entry name" value="TPR-like_helical_dom_sf"/>
</dbReference>
<dbReference type="Gene3D" id="1.25.40.10">
    <property type="entry name" value="Tetratricopeptide repeat domain"/>
    <property type="match status" value="1"/>
</dbReference>
<reference evidence="2 3" key="1">
    <citation type="submission" date="2019-07" db="EMBL/GenBank/DDBJ databases">
        <title>Genomic Encyclopedia of Archaeal and Bacterial Type Strains, Phase II (KMG-II): from individual species to whole genera.</title>
        <authorList>
            <person name="Goeker M."/>
        </authorList>
    </citation>
    <scope>NUCLEOTIDE SEQUENCE [LARGE SCALE GENOMIC DNA]</scope>
    <source>
        <strain evidence="2 3">ATCC BAA-1139</strain>
    </source>
</reference>
<evidence type="ECO:0000313" key="2">
    <source>
        <dbReference type="EMBL" id="TWJ32982.1"/>
    </source>
</evidence>
<protein>
    <recommendedName>
        <fullName evidence="4">Tetratricopeptide repeat protein</fullName>
    </recommendedName>
</protein>
<evidence type="ECO:0008006" key="4">
    <source>
        <dbReference type="Google" id="ProtNLM"/>
    </source>
</evidence>
<keyword evidence="3" id="KW-1185">Reference proteome</keyword>
<accession>A0A562WRE5</accession>
<evidence type="ECO:0000256" key="1">
    <source>
        <dbReference type="SAM" id="SignalP"/>
    </source>
</evidence>
<proteinExistence type="predicted"/>
<dbReference type="RefSeq" id="WP_145017548.1">
    <property type="nucleotide sequence ID" value="NZ_VLLN01000002.1"/>
</dbReference>
<dbReference type="OrthoDB" id="9812704at2"/>